<dbReference type="AlphaFoldDB" id="A0A9C7GCY0"/>
<dbReference type="InterPro" id="IPR001509">
    <property type="entry name" value="Epimerase_deHydtase"/>
</dbReference>
<feature type="domain" description="NAD-dependent epimerase/dehydratase" evidence="1">
    <location>
        <begin position="4"/>
        <end position="210"/>
    </location>
</feature>
<dbReference type="RefSeq" id="WP_230498101.1">
    <property type="nucleotide sequence ID" value="NZ_CAKJTG010000025.1"/>
</dbReference>
<dbReference type="EMBL" id="CAKJTG010000025">
    <property type="protein sequence ID" value="CAG9609865.1"/>
    <property type="molecule type" value="Genomic_DNA"/>
</dbReference>
<evidence type="ECO:0000313" key="2">
    <source>
        <dbReference type="EMBL" id="CAG9609865.1"/>
    </source>
</evidence>
<dbReference type="SUPFAM" id="SSF51735">
    <property type="entry name" value="NAD(P)-binding Rossmann-fold domains"/>
    <property type="match status" value="1"/>
</dbReference>
<reference evidence="2" key="1">
    <citation type="submission" date="2021-10" db="EMBL/GenBank/DDBJ databases">
        <authorList>
            <person name="Criscuolo A."/>
        </authorList>
    </citation>
    <scope>NUCLEOTIDE SEQUENCE</scope>
    <source>
        <strain evidence="2">CIP111885</strain>
    </source>
</reference>
<proteinExistence type="predicted"/>
<evidence type="ECO:0000313" key="3">
    <source>
        <dbReference type="Proteomes" id="UP000789845"/>
    </source>
</evidence>
<name>A0A9C7GCY0_9BACI</name>
<protein>
    <recommendedName>
        <fullName evidence="1">NAD-dependent epimerase/dehydratase domain-containing protein</fullName>
    </recommendedName>
</protein>
<dbReference type="PANTHER" id="PTHR43245">
    <property type="entry name" value="BIFUNCTIONAL POLYMYXIN RESISTANCE PROTEIN ARNA"/>
    <property type="match status" value="1"/>
</dbReference>
<sequence length="295" mass="33644">MNRVLILGGTKYFGKKLVQLLLDKDIEVTIATRGKEKDEFGNRVNRLIIDRMSRESQIEAFKDKSWDVVFDQTCYSPQEVKDTVEALNGNVKRYIFTSTQAVYDFGLDHKEEDFNPYHFQFEYKTRMEYPGIYGYQEAKRAAEAVLFAQADLEVVAVRFPMVVSKDDYTERLKFHVDKVLKGEPIGIPDMKVGFSFILADEAAQFLFGIAQSSFTGPINPGSKGSMSLEEIITKIERVAEKSAIIEKELTKENASPYGMPGTFETNTEKALSLGFKFSDLNEMIDELITYYVKNK</sequence>
<organism evidence="2 3">
    <name type="scientific">Pseudoneobacillus rhizosphaerae</name>
    <dbReference type="NCBI Taxonomy" id="2880968"/>
    <lineage>
        <taxon>Bacteria</taxon>
        <taxon>Bacillati</taxon>
        <taxon>Bacillota</taxon>
        <taxon>Bacilli</taxon>
        <taxon>Bacillales</taxon>
        <taxon>Bacillaceae</taxon>
        <taxon>Pseudoneobacillus</taxon>
    </lineage>
</organism>
<dbReference type="Gene3D" id="3.40.50.720">
    <property type="entry name" value="NAD(P)-binding Rossmann-like Domain"/>
    <property type="match status" value="1"/>
</dbReference>
<dbReference type="InterPro" id="IPR050177">
    <property type="entry name" value="Lipid_A_modif_metabolic_enz"/>
</dbReference>
<dbReference type="Pfam" id="PF01370">
    <property type="entry name" value="Epimerase"/>
    <property type="match status" value="1"/>
</dbReference>
<dbReference type="InterPro" id="IPR036291">
    <property type="entry name" value="NAD(P)-bd_dom_sf"/>
</dbReference>
<comment type="caution">
    <text evidence="2">The sequence shown here is derived from an EMBL/GenBank/DDBJ whole genome shotgun (WGS) entry which is preliminary data.</text>
</comment>
<gene>
    <name evidence="2" type="ORF">NEOCIP111885_03608</name>
</gene>
<dbReference type="Proteomes" id="UP000789845">
    <property type="component" value="Unassembled WGS sequence"/>
</dbReference>
<evidence type="ECO:0000259" key="1">
    <source>
        <dbReference type="Pfam" id="PF01370"/>
    </source>
</evidence>
<keyword evidence="3" id="KW-1185">Reference proteome</keyword>
<accession>A0A9C7GCY0</accession>
<dbReference type="PANTHER" id="PTHR43245:SF13">
    <property type="entry name" value="UDP-D-APIOSE_UDP-D-XYLOSE SYNTHASE 2"/>
    <property type="match status" value="1"/>
</dbReference>